<dbReference type="Gene3D" id="2.160.20.10">
    <property type="entry name" value="Single-stranded right-handed beta-helix, Pectin lyase-like"/>
    <property type="match status" value="1"/>
</dbReference>
<evidence type="ECO:0000313" key="3">
    <source>
        <dbReference type="Proteomes" id="UP001652623"/>
    </source>
</evidence>
<gene>
    <name evidence="4" type="primary">LOC107429770</name>
</gene>
<evidence type="ECO:0000256" key="2">
    <source>
        <dbReference type="ARBA" id="ARBA00022512"/>
    </source>
</evidence>
<dbReference type="RefSeq" id="XP_060674361.1">
    <property type="nucleotide sequence ID" value="XM_060818378.1"/>
</dbReference>
<dbReference type="GeneID" id="107429770"/>
<keyword evidence="2" id="KW-0964">Secreted</keyword>
<dbReference type="Proteomes" id="UP001652623">
    <property type="component" value="Chromosome 6"/>
</dbReference>
<proteinExistence type="predicted"/>
<accession>A0ABM4ACA7</accession>
<dbReference type="InterPro" id="IPR011050">
    <property type="entry name" value="Pectin_lyase_fold/virulence"/>
</dbReference>
<name>A0ABM4ACA7_ZIZJJ</name>
<protein>
    <submittedName>
        <fullName evidence="4">Uncharacterized protein LOC107429770 isoform X1</fullName>
    </submittedName>
</protein>
<sequence>MLFGKEKVIVPENKTNLILEGKGYLNTFLSWNETAGSRRGTFYRFSVNIPASNFIAYNLSFQRVRCRESSIEIPITEECYILLFSLCWCKECRNYTCSKHICGGIPSFEKSFMLEGIPVINLVGKLRELKKRLECLVGKGLQTYRNLRNLQLVLYSFAN</sequence>
<organism evidence="3 4">
    <name type="scientific">Ziziphus jujuba</name>
    <name type="common">Chinese jujube</name>
    <name type="synonym">Ziziphus sativa</name>
    <dbReference type="NCBI Taxonomy" id="326968"/>
    <lineage>
        <taxon>Eukaryota</taxon>
        <taxon>Viridiplantae</taxon>
        <taxon>Streptophyta</taxon>
        <taxon>Embryophyta</taxon>
        <taxon>Tracheophyta</taxon>
        <taxon>Spermatophyta</taxon>
        <taxon>Magnoliopsida</taxon>
        <taxon>eudicotyledons</taxon>
        <taxon>Gunneridae</taxon>
        <taxon>Pentapetalae</taxon>
        <taxon>rosids</taxon>
        <taxon>fabids</taxon>
        <taxon>Rosales</taxon>
        <taxon>Rhamnaceae</taxon>
        <taxon>Paliureae</taxon>
        <taxon>Ziziphus</taxon>
    </lineage>
</organism>
<keyword evidence="3" id="KW-1185">Reference proteome</keyword>
<dbReference type="InterPro" id="IPR012334">
    <property type="entry name" value="Pectin_lyas_fold"/>
</dbReference>
<keyword evidence="2" id="KW-0134">Cell wall</keyword>
<evidence type="ECO:0000313" key="4">
    <source>
        <dbReference type="RefSeq" id="XP_060674361.1"/>
    </source>
</evidence>
<reference evidence="4" key="1">
    <citation type="submission" date="2025-08" db="UniProtKB">
        <authorList>
            <consortium name="RefSeq"/>
        </authorList>
    </citation>
    <scope>IDENTIFICATION</scope>
    <source>
        <tissue evidence="4">Seedling</tissue>
    </source>
</reference>
<dbReference type="SUPFAM" id="SSF51126">
    <property type="entry name" value="Pectin lyase-like"/>
    <property type="match status" value="1"/>
</dbReference>
<evidence type="ECO:0000256" key="1">
    <source>
        <dbReference type="ARBA" id="ARBA00004191"/>
    </source>
</evidence>
<comment type="subcellular location">
    <subcellularLocation>
        <location evidence="1">Secreted</location>
        <location evidence="1">Cell wall</location>
    </subcellularLocation>
</comment>